<dbReference type="KEGG" id="kst:KSMBR1_2521"/>
<dbReference type="SUPFAM" id="SSF46689">
    <property type="entry name" value="Homeodomain-like"/>
    <property type="match status" value="1"/>
</dbReference>
<sequence>MLVECLINVNVIGYIYEGLNCNGIVGISFIGEAIAMIYKGKIITDPAIMLGKPIIKGTRITVEHVLRKLSEGITVEELLEVYPHLTKEDILAALSYSADVIELEELIAT</sequence>
<organism evidence="1">
    <name type="scientific">Kuenenia stuttgartiensis</name>
    <dbReference type="NCBI Taxonomy" id="174633"/>
    <lineage>
        <taxon>Bacteria</taxon>
        <taxon>Pseudomonadati</taxon>
        <taxon>Planctomycetota</taxon>
        <taxon>Candidatus Brocadiia</taxon>
        <taxon>Candidatus Brocadiales</taxon>
        <taxon>Candidatus Brocadiaceae</taxon>
        <taxon>Candidatus Kuenenia</taxon>
    </lineage>
</organism>
<evidence type="ECO:0000313" key="2">
    <source>
        <dbReference type="EMBL" id="QII13883.1"/>
    </source>
</evidence>
<keyword evidence="4" id="KW-1185">Reference proteome</keyword>
<evidence type="ECO:0000313" key="4">
    <source>
        <dbReference type="Proteomes" id="UP000221734"/>
    </source>
</evidence>
<reference evidence="1" key="1">
    <citation type="journal article" date="2006" name="Nature">
        <title>Deciphering the evolution and metabolism of an anammox bacterium from a community genome.</title>
        <authorList>
            <person name="Strous M."/>
            <person name="Pelletier E."/>
            <person name="Mangenot S."/>
            <person name="Rattei T."/>
            <person name="Lehner A."/>
            <person name="Taylor M.W."/>
            <person name="Horn M."/>
            <person name="Daims H."/>
            <person name="Bartol-Mavel D."/>
            <person name="Wincker P."/>
            <person name="Barbe V."/>
            <person name="Fonknechten N."/>
            <person name="Vallenet D."/>
            <person name="Segurens B."/>
            <person name="Schenowitz-Truong C."/>
            <person name="Medigue C."/>
            <person name="Collingro A."/>
            <person name="Snel B."/>
            <person name="Dutilh B.E."/>
            <person name="OpDenCamp H.J.M."/>
            <person name="vanDerDrift C."/>
            <person name="Cirpus I."/>
            <person name="vanDePas-Schoonen K.T."/>
            <person name="Harhangi H.R."/>
            <person name="vanNiftrik L."/>
            <person name="Schmid M."/>
            <person name="Keltjens J."/>
            <person name="vanDeVossenberg J."/>
            <person name="Kartal B."/>
            <person name="Meier H."/>
            <person name="Frishman D."/>
            <person name="Huynen M.A."/>
            <person name="Mewes H."/>
            <person name="Weissenbach J."/>
            <person name="Jetten M.S.M."/>
            <person name="Wagner M."/>
            <person name="LePaslier D."/>
        </authorList>
    </citation>
    <scope>NUCLEOTIDE SEQUENCE</scope>
</reference>
<dbReference type="EMBL" id="CP049055">
    <property type="protein sequence ID" value="QII13883.1"/>
    <property type="molecule type" value="Genomic_DNA"/>
</dbReference>
<accession>Q1PWM2</accession>
<reference evidence="2 5" key="5">
    <citation type="submission" date="2020-02" db="EMBL/GenBank/DDBJ databases">
        <title>Newly sequenced genome of strain CSTR1 showed variability in Candidatus Kuenenia stuttgartiensis genomes.</title>
        <authorList>
            <person name="Ding C."/>
            <person name="Adrian L."/>
        </authorList>
    </citation>
    <scope>NUCLEOTIDE SEQUENCE [LARGE SCALE GENOMIC DNA]</scope>
    <source>
        <strain evidence="2 5">CSTR1</strain>
    </source>
</reference>
<evidence type="ECO:0000313" key="3">
    <source>
        <dbReference type="EMBL" id="SOH05008.1"/>
    </source>
</evidence>
<name>Q1PWM2_KUEST</name>
<dbReference type="EMBL" id="LT934425">
    <property type="protein sequence ID" value="SOH05008.1"/>
    <property type="molecule type" value="Genomic_DNA"/>
</dbReference>
<evidence type="ECO:0000313" key="5">
    <source>
        <dbReference type="Proteomes" id="UP000501926"/>
    </source>
</evidence>
<dbReference type="InterPro" id="IPR009057">
    <property type="entry name" value="Homeodomain-like_sf"/>
</dbReference>
<dbReference type="AlphaFoldDB" id="Q1PWM2"/>
<dbReference type="EMBL" id="CT573073">
    <property type="protein sequence ID" value="CAJ71631.1"/>
    <property type="molecule type" value="Genomic_DNA"/>
</dbReference>
<evidence type="ECO:0008006" key="6">
    <source>
        <dbReference type="Google" id="ProtNLM"/>
    </source>
</evidence>
<proteinExistence type="predicted"/>
<evidence type="ECO:0000313" key="1">
    <source>
        <dbReference type="EMBL" id="CAJ71631.1"/>
    </source>
</evidence>
<dbReference type="PANTHER" id="PTHR34849:SF3">
    <property type="entry name" value="SSR2962 PROTEIN"/>
    <property type="match status" value="1"/>
</dbReference>
<protein>
    <recommendedName>
        <fullName evidence="6">DUF433 domain-containing protein</fullName>
    </recommendedName>
</protein>
<dbReference type="Proteomes" id="UP000501926">
    <property type="component" value="Chromosome"/>
</dbReference>
<reference evidence="1" key="2">
    <citation type="submission" date="2006-01" db="EMBL/GenBank/DDBJ databases">
        <authorList>
            <person name="Genoscope"/>
        </authorList>
    </citation>
    <scope>NUCLEOTIDE SEQUENCE</scope>
</reference>
<dbReference type="PANTHER" id="PTHR34849">
    <property type="entry name" value="SSL5025 PROTEIN"/>
    <property type="match status" value="1"/>
</dbReference>
<reference evidence="3" key="4">
    <citation type="submission" date="2017-10" db="EMBL/GenBank/DDBJ databases">
        <authorList>
            <person name="Banno H."/>
            <person name="Chua N.-H."/>
        </authorList>
    </citation>
    <scope>NUCLEOTIDE SEQUENCE [LARGE SCALE GENOMIC DNA]</scope>
    <source>
        <strain evidence="3">Kuenenia_mbr1_ru-nijmegen</strain>
    </source>
</reference>
<gene>
    <name evidence="2" type="ORF">KsCSTR_45040</name>
    <name evidence="3" type="ORF">KSMBR1_2521</name>
    <name evidence="1" type="ORF">kustc0886</name>
</gene>
<reference evidence="4" key="3">
    <citation type="submission" date="2017-10" db="EMBL/GenBank/DDBJ databases">
        <authorList>
            <person name="Frank J."/>
        </authorList>
    </citation>
    <scope>NUCLEOTIDE SEQUENCE [LARGE SCALE GENOMIC DNA]</scope>
</reference>
<dbReference type="RefSeq" id="WP_230405704.1">
    <property type="nucleotide sequence ID" value="NZ_CP049055.1"/>
</dbReference>
<dbReference type="Pfam" id="PF04255">
    <property type="entry name" value="DUF433"/>
    <property type="match status" value="1"/>
</dbReference>
<dbReference type="InterPro" id="IPR036388">
    <property type="entry name" value="WH-like_DNA-bd_sf"/>
</dbReference>
<dbReference type="Gene3D" id="1.10.10.10">
    <property type="entry name" value="Winged helix-like DNA-binding domain superfamily/Winged helix DNA-binding domain"/>
    <property type="match status" value="1"/>
</dbReference>
<dbReference type="Proteomes" id="UP000221734">
    <property type="component" value="Chromosome Kuenenia_stuttgartiensis_MBR1"/>
</dbReference>
<dbReference type="InterPro" id="IPR007367">
    <property type="entry name" value="DUF433"/>
</dbReference>